<keyword evidence="1" id="KW-0812">Transmembrane</keyword>
<dbReference type="Proteomes" id="UP000234956">
    <property type="component" value="Unassembled WGS sequence"/>
</dbReference>
<dbReference type="AlphaFoldDB" id="A0A2I0V368"/>
<evidence type="ECO:0000256" key="1">
    <source>
        <dbReference type="SAM" id="Phobius"/>
    </source>
</evidence>
<comment type="caution">
    <text evidence="2">The sequence shown here is derived from an EMBL/GenBank/DDBJ whole genome shotgun (WGS) entry which is preliminary data.</text>
</comment>
<keyword evidence="1" id="KW-0472">Membrane</keyword>
<feature type="transmembrane region" description="Helical" evidence="1">
    <location>
        <begin position="431"/>
        <end position="452"/>
    </location>
</feature>
<proteinExistence type="predicted"/>
<accession>A0A2I0V368</accession>
<reference evidence="2 3" key="1">
    <citation type="submission" date="2017-10" db="EMBL/GenBank/DDBJ databases">
        <title>Draft genome of Lysinibacillus fusiformis strain Juneja, a laboratory-derived pathogen of Drosophila melanogaster.</title>
        <authorList>
            <person name="Smith B.R."/>
            <person name="Unckless R.L."/>
        </authorList>
    </citation>
    <scope>NUCLEOTIDE SEQUENCE [LARGE SCALE GENOMIC DNA]</scope>
    <source>
        <strain evidence="2 3">Juneja</strain>
    </source>
</reference>
<protein>
    <submittedName>
        <fullName evidence="2">DUF2334 domain-containing protein</fullName>
    </submittedName>
</protein>
<evidence type="ECO:0000313" key="2">
    <source>
        <dbReference type="EMBL" id="PKU52726.1"/>
    </source>
</evidence>
<organism evidence="2 3">
    <name type="scientific">Lysinibacillus fusiformis</name>
    <dbReference type="NCBI Taxonomy" id="28031"/>
    <lineage>
        <taxon>Bacteria</taxon>
        <taxon>Bacillati</taxon>
        <taxon>Bacillota</taxon>
        <taxon>Bacilli</taxon>
        <taxon>Bacillales</taxon>
        <taxon>Bacillaceae</taxon>
        <taxon>Lysinibacillus</taxon>
    </lineage>
</organism>
<evidence type="ECO:0000313" key="3">
    <source>
        <dbReference type="Proteomes" id="UP000234956"/>
    </source>
</evidence>
<sequence>MLCFYTFINQELVFAADSDKDVALIYVTSNQQPNEDVIALQAILQSYTSVDVVSIEDINKQKLQPYKRVVVMNAYPTKLPPQALSALNQFKGFVLLIGDNALQFAPFSKWQEGPVVELRAIGEESLHSPVRWNSLLPTDDSKIIQRALSVNQSYPFIISKDKWSFIGEFINKDTWSYQWPAIIGELLQLPKPQIHPGYIVLTDINMKTDVQKLKEVVMGFSEKKIPIALEVTPIFMDEHEKKSYHLHDNKKLLSYLQQLQKENYPFILSSSTTIPTERSLDYLVLRKIYPTVINGDSPLFKGSIQQGNQQLYLSKIDNRIIYPMTVGSIDSTDNLPLYPVQQEIDRLLKVPSSIIGIQYPAYLNASYVEDLVAYLREHPQIEFFDFRHTKQQVTSENVSIVQDEKGKQTIHLSFSNLERLKISFDERPFELILWALVFIVSLFVTLFFISTLRLRITLRKRLFEERKTNG</sequence>
<name>A0A2I0V368_9BACI</name>
<gene>
    <name evidence="2" type="ORF">CRI88_06270</name>
</gene>
<keyword evidence="1" id="KW-1133">Transmembrane helix</keyword>
<dbReference type="EMBL" id="PDFK01000002">
    <property type="protein sequence ID" value="PKU52726.1"/>
    <property type="molecule type" value="Genomic_DNA"/>
</dbReference>